<dbReference type="PANTHER" id="PTHR31111:SF111">
    <property type="entry name" value="F-BOX DOMAIN-CONTAINING PROTEIN"/>
    <property type="match status" value="1"/>
</dbReference>
<dbReference type="PANTHER" id="PTHR31111">
    <property type="entry name" value="BNAA05G37150D PROTEIN-RELATED"/>
    <property type="match status" value="1"/>
</dbReference>
<feature type="domain" description="F-box" evidence="2">
    <location>
        <begin position="46"/>
        <end position="86"/>
    </location>
</feature>
<dbReference type="InterPro" id="IPR001810">
    <property type="entry name" value="F-box_dom"/>
</dbReference>
<dbReference type="EMBL" id="GEVL01011930">
    <property type="protein sequence ID" value="JAU65411.1"/>
    <property type="molecule type" value="Transcribed_RNA"/>
</dbReference>
<feature type="region of interest" description="Disordered" evidence="1">
    <location>
        <begin position="1"/>
        <end position="37"/>
    </location>
</feature>
<dbReference type="InterPro" id="IPR036047">
    <property type="entry name" value="F-box-like_dom_sf"/>
</dbReference>
<evidence type="ECO:0000259" key="2">
    <source>
        <dbReference type="SMART" id="SM00256"/>
    </source>
</evidence>
<protein>
    <submittedName>
        <fullName evidence="3">F-box protein</fullName>
    </submittedName>
</protein>
<sequence length="436" mass="49097">MAVALAGGCPYSESGVSSHSKQSEVDTRGEEDEDKDGVCNLAHDHIPLDLTVEILTRLPAKSLKRFQCVSKEWLSTIRNQAFIDSFSSISQTRPRFLVAVRNDENLVFLLSSSHSERKVSSLPTPGWFVNPIGYASLHTNLEMTVSGLPVDLVHCSSVHGLLALLHPSYPGRFTICNPSTRQMITLPDVKATSSGLREQTYLFLGYDPVGNEHKALCSTVLFGERCQQHRVLTLGRGKLTWRGIKGRKTRRYIVVTKGICINGKVYYGGWTTQGEEKKPRIFRFDVRSERMVSIGTFWPWITQGSLINYNGKLALGYPNPRRPLRIFHLFVLEEDKGGWIMDNILFDPLLAELSGGIQLNMLGTSKKGEIILGPLKLPPKHEPLYIFYYNKRRGKDFIRRVEVEGFGEFGCNHTSDEQCVCQILLSLDHLESLAWV</sequence>
<accession>A0A1J3HAQ8</accession>
<dbReference type="AlphaFoldDB" id="A0A1J3HAQ8"/>
<dbReference type="CDD" id="cd22157">
    <property type="entry name" value="F-box_AtFBW1-like"/>
    <property type="match status" value="1"/>
</dbReference>
<evidence type="ECO:0000256" key="1">
    <source>
        <dbReference type="SAM" id="MobiDB-lite"/>
    </source>
</evidence>
<dbReference type="InterPro" id="IPR013187">
    <property type="entry name" value="F-box-assoc_dom_typ3"/>
</dbReference>
<dbReference type="NCBIfam" id="TIGR01640">
    <property type="entry name" value="F_box_assoc_1"/>
    <property type="match status" value="1"/>
</dbReference>
<proteinExistence type="predicted"/>
<dbReference type="Pfam" id="PF00646">
    <property type="entry name" value="F-box"/>
    <property type="match status" value="1"/>
</dbReference>
<reference evidence="3" key="1">
    <citation type="submission" date="2016-07" db="EMBL/GenBank/DDBJ databases">
        <title>De novo transcriptome assembly of four accessions of the metal hyperaccumulator plant Noccaea caerulescens.</title>
        <authorList>
            <person name="Blande D."/>
            <person name="Halimaa P."/>
            <person name="Tervahauta A.I."/>
            <person name="Aarts M.G."/>
            <person name="Karenlampi S.O."/>
        </authorList>
    </citation>
    <scope>NUCLEOTIDE SEQUENCE</scope>
</reference>
<organism evidence="3">
    <name type="scientific">Noccaea caerulescens</name>
    <name type="common">Alpine penny-cress</name>
    <name type="synonym">Thlaspi caerulescens</name>
    <dbReference type="NCBI Taxonomy" id="107243"/>
    <lineage>
        <taxon>Eukaryota</taxon>
        <taxon>Viridiplantae</taxon>
        <taxon>Streptophyta</taxon>
        <taxon>Embryophyta</taxon>
        <taxon>Tracheophyta</taxon>
        <taxon>Spermatophyta</taxon>
        <taxon>Magnoliopsida</taxon>
        <taxon>eudicotyledons</taxon>
        <taxon>Gunneridae</taxon>
        <taxon>Pentapetalae</taxon>
        <taxon>rosids</taxon>
        <taxon>malvids</taxon>
        <taxon>Brassicales</taxon>
        <taxon>Brassicaceae</taxon>
        <taxon>Coluteocarpeae</taxon>
        <taxon>Noccaea</taxon>
    </lineage>
</organism>
<dbReference type="InterPro" id="IPR017451">
    <property type="entry name" value="F-box-assoc_interact_dom"/>
</dbReference>
<dbReference type="Pfam" id="PF08268">
    <property type="entry name" value="FBA_3"/>
    <property type="match status" value="1"/>
</dbReference>
<name>A0A1J3HAQ8_NOCCA</name>
<evidence type="ECO:0000313" key="3">
    <source>
        <dbReference type="EMBL" id="JAU65411.1"/>
    </source>
</evidence>
<dbReference type="SUPFAM" id="SSF81383">
    <property type="entry name" value="F-box domain"/>
    <property type="match status" value="1"/>
</dbReference>
<gene>
    <name evidence="3" type="ORF">LE_TR6826_c0_g1_i1_g.24734</name>
</gene>
<dbReference type="SMART" id="SM00256">
    <property type="entry name" value="FBOX"/>
    <property type="match status" value="1"/>
</dbReference>